<dbReference type="InterPro" id="IPR050346">
    <property type="entry name" value="FMO-like"/>
</dbReference>
<dbReference type="Gramene" id="KRH56868">
    <property type="protein sequence ID" value="KRH56868"/>
    <property type="gene ID" value="GLYMA_05G023600"/>
</dbReference>
<dbReference type="InParanoid" id="K7KMH1"/>
<reference evidence="7 8" key="1">
    <citation type="journal article" date="2010" name="Nature">
        <title>Genome sequence of the palaeopolyploid soybean.</title>
        <authorList>
            <person name="Schmutz J."/>
            <person name="Cannon S.B."/>
            <person name="Schlueter J."/>
            <person name="Ma J."/>
            <person name="Mitros T."/>
            <person name="Nelson W."/>
            <person name="Hyten D.L."/>
            <person name="Song Q."/>
            <person name="Thelen J.J."/>
            <person name="Cheng J."/>
            <person name="Xu D."/>
            <person name="Hellsten U."/>
            <person name="May G.D."/>
            <person name="Yu Y."/>
            <person name="Sakurai T."/>
            <person name="Umezawa T."/>
            <person name="Bhattacharyya M.K."/>
            <person name="Sandhu D."/>
            <person name="Valliyodan B."/>
            <person name="Lindquist E."/>
            <person name="Peto M."/>
            <person name="Grant D."/>
            <person name="Shu S."/>
            <person name="Goodstein D."/>
            <person name="Barry K."/>
            <person name="Futrell-Griggs M."/>
            <person name="Abernathy B."/>
            <person name="Du J."/>
            <person name="Tian Z."/>
            <person name="Zhu L."/>
            <person name="Gill N."/>
            <person name="Joshi T."/>
            <person name="Libault M."/>
            <person name="Sethuraman A."/>
            <person name="Zhang X.-C."/>
            <person name="Shinozaki K."/>
            <person name="Nguyen H.T."/>
            <person name="Wing R.A."/>
            <person name="Cregan P."/>
            <person name="Specht J."/>
            <person name="Grimwood J."/>
            <person name="Rokhsar D."/>
            <person name="Stacey G."/>
            <person name="Shoemaker R.C."/>
            <person name="Jackson S.A."/>
        </authorList>
    </citation>
    <scope>NUCLEOTIDE SEQUENCE [LARGE SCALE GENOMIC DNA]</scope>
    <source>
        <strain evidence="8">cv. Williams 82</strain>
        <tissue evidence="7">Callus</tissue>
    </source>
</reference>
<proteinExistence type="inferred from homology"/>
<reference evidence="7" key="3">
    <citation type="submission" date="2018-07" db="EMBL/GenBank/DDBJ databases">
        <title>WGS assembly of Glycine max.</title>
        <authorList>
            <person name="Schmutz J."/>
            <person name="Cannon S."/>
            <person name="Schlueter J."/>
            <person name="Ma J."/>
            <person name="Mitros T."/>
            <person name="Nelson W."/>
            <person name="Hyten D."/>
            <person name="Song Q."/>
            <person name="Thelen J."/>
            <person name="Cheng J."/>
            <person name="Xu D."/>
            <person name="Hellsten U."/>
            <person name="May G."/>
            <person name="Yu Y."/>
            <person name="Sakurai T."/>
            <person name="Umezawa T."/>
            <person name="Bhattacharyya M."/>
            <person name="Sandhu D."/>
            <person name="Valliyodan B."/>
            <person name="Lindquist E."/>
            <person name="Peto M."/>
            <person name="Grant D."/>
            <person name="Shu S."/>
            <person name="Goodstein D."/>
            <person name="Barry K."/>
            <person name="Futrell-Griggs M."/>
            <person name="Abernathy B."/>
            <person name="Du J."/>
            <person name="Tian Z."/>
            <person name="Zhu L."/>
            <person name="Gill N."/>
            <person name="Joshi T."/>
            <person name="Libault M."/>
            <person name="Sethuraman A."/>
            <person name="Zhang X."/>
            <person name="Shinozaki K."/>
            <person name="Nguyen H."/>
            <person name="Wing R."/>
            <person name="Cregan P."/>
            <person name="Specht J."/>
            <person name="Grimwood J."/>
            <person name="Rokhsar D."/>
            <person name="Stacey G."/>
            <person name="Shoemaker R."/>
            <person name="Jackson S."/>
        </authorList>
    </citation>
    <scope>NUCLEOTIDE SEQUENCE</scope>
    <source>
        <tissue evidence="7">Callus</tissue>
    </source>
</reference>
<dbReference type="EnsemblPlants" id="KRH56868">
    <property type="protein sequence ID" value="KRH56868"/>
    <property type="gene ID" value="GLYMA_05G023600"/>
</dbReference>
<keyword evidence="3 6" id="KW-0274">FAD</keyword>
<dbReference type="SUPFAM" id="SSF51971">
    <property type="entry name" value="Nucleotide-binding domain"/>
    <property type="match status" value="1"/>
</dbReference>
<comment type="cofactor">
    <cofactor evidence="6">
        <name>FAD</name>
        <dbReference type="ChEBI" id="CHEBI:57692"/>
    </cofactor>
</comment>
<dbReference type="Pfam" id="PF13450">
    <property type="entry name" value="NAD_binding_8"/>
    <property type="match status" value="1"/>
</dbReference>
<dbReference type="PaxDb" id="3847-GLYMA05G00720.2"/>
<dbReference type="PIRSF" id="PIRSF000332">
    <property type="entry name" value="FMO"/>
    <property type="match status" value="1"/>
</dbReference>
<dbReference type="GO" id="GO:0050660">
    <property type="term" value="F:flavin adenine dinucleotide binding"/>
    <property type="evidence" value="ECO:0007669"/>
    <property type="project" value="InterPro"/>
</dbReference>
<protein>
    <recommendedName>
        <fullName evidence="6">Flavin-containing monooxygenase</fullName>
        <ecNumber evidence="6">1.-.-.-</ecNumber>
    </recommendedName>
</protein>
<dbReference type="OMA" id="GRYNAYF"/>
<organism evidence="8">
    <name type="scientific">Glycine max</name>
    <name type="common">Soybean</name>
    <name type="synonym">Glycine hispida</name>
    <dbReference type="NCBI Taxonomy" id="3847"/>
    <lineage>
        <taxon>Eukaryota</taxon>
        <taxon>Viridiplantae</taxon>
        <taxon>Streptophyta</taxon>
        <taxon>Embryophyta</taxon>
        <taxon>Tracheophyta</taxon>
        <taxon>Spermatophyta</taxon>
        <taxon>Magnoliopsida</taxon>
        <taxon>eudicotyledons</taxon>
        <taxon>Gunneridae</taxon>
        <taxon>Pentapetalae</taxon>
        <taxon>rosids</taxon>
        <taxon>fabids</taxon>
        <taxon>Fabales</taxon>
        <taxon>Fabaceae</taxon>
        <taxon>Papilionoideae</taxon>
        <taxon>50 kb inversion clade</taxon>
        <taxon>NPAAA clade</taxon>
        <taxon>indigoferoid/millettioid clade</taxon>
        <taxon>Phaseoleae</taxon>
        <taxon>Glycine</taxon>
        <taxon>Glycine subgen. Soja</taxon>
    </lineage>
</organism>
<dbReference type="InterPro" id="IPR020946">
    <property type="entry name" value="Flavin_mOase-like"/>
</dbReference>
<keyword evidence="9" id="KW-1185">Reference proteome</keyword>
<dbReference type="InterPro" id="IPR000960">
    <property type="entry name" value="Flavin_mOase"/>
</dbReference>
<evidence type="ECO:0000256" key="2">
    <source>
        <dbReference type="ARBA" id="ARBA00022630"/>
    </source>
</evidence>
<evidence type="ECO:0000313" key="7">
    <source>
        <dbReference type="EMBL" id="KRH56868.1"/>
    </source>
</evidence>
<dbReference type="SMR" id="K7KMH1"/>
<name>K7KMH1_SOYBN</name>
<dbReference type="STRING" id="3847.K7KMH1"/>
<dbReference type="Gene3D" id="3.50.50.60">
    <property type="entry name" value="FAD/NAD(P)-binding domain"/>
    <property type="match status" value="3"/>
</dbReference>
<comment type="similarity">
    <text evidence="1 6">Belongs to the FMO family.</text>
</comment>
<keyword evidence="5 6" id="KW-0560">Oxidoreductase</keyword>
<reference evidence="8" key="2">
    <citation type="submission" date="2018-02" db="UniProtKB">
        <authorList>
            <consortium name="EnsemblPlants"/>
        </authorList>
    </citation>
    <scope>IDENTIFICATION</scope>
    <source>
        <strain evidence="8">Williams 82</strain>
    </source>
</reference>
<evidence type="ECO:0000256" key="1">
    <source>
        <dbReference type="ARBA" id="ARBA00009183"/>
    </source>
</evidence>
<dbReference type="GO" id="GO:0004499">
    <property type="term" value="F:N,N-dimethylaniline monooxygenase activity"/>
    <property type="evidence" value="ECO:0007669"/>
    <property type="project" value="InterPro"/>
</dbReference>
<dbReference type="PANTHER" id="PTHR23023">
    <property type="entry name" value="DIMETHYLANILINE MONOOXYGENASE"/>
    <property type="match status" value="1"/>
</dbReference>
<keyword evidence="4" id="KW-0521">NADP</keyword>
<dbReference type="GO" id="GO:0050661">
    <property type="term" value="F:NADP binding"/>
    <property type="evidence" value="ECO:0007669"/>
    <property type="project" value="InterPro"/>
</dbReference>
<keyword evidence="2 6" id="KW-0285">Flavoprotein</keyword>
<dbReference type="PRINTS" id="PR00419">
    <property type="entry name" value="ADXRDTASE"/>
</dbReference>
<dbReference type="InterPro" id="IPR036188">
    <property type="entry name" value="FAD/NAD-bd_sf"/>
</dbReference>
<dbReference type="eggNOG" id="KOG1399">
    <property type="taxonomic scope" value="Eukaryota"/>
</dbReference>
<evidence type="ECO:0000256" key="3">
    <source>
        <dbReference type="ARBA" id="ARBA00022827"/>
    </source>
</evidence>
<gene>
    <name evidence="7" type="ORF">GLYMA_05G023600</name>
</gene>
<evidence type="ECO:0000313" key="8">
    <source>
        <dbReference type="EnsemblPlants" id="KRH56868"/>
    </source>
</evidence>
<dbReference type="Proteomes" id="UP000008827">
    <property type="component" value="Chromosome 5"/>
</dbReference>
<evidence type="ECO:0000313" key="9">
    <source>
        <dbReference type="Proteomes" id="UP000008827"/>
    </source>
</evidence>
<dbReference type="Pfam" id="PF00743">
    <property type="entry name" value="FMO-like"/>
    <property type="match status" value="2"/>
</dbReference>
<sequence>MTNQSKNVCVIGSGPSGLVAARELKREGHKVVVLEQNHDIGGQWLYDPNMIKFNTKVLYVGPLNYGVPSEDLKWVVRSKEKKREEVEQVFDAVVVATGHHSKPRFPCMQGMDTWRRKQMHSHIYRSPEPFRGEIVVVVGNSYSGQEISMELVKAAKELHKIWYTVNIDTLEEDGSAIFMDGSIIIADTILYCTGYNYSFPFLDTKGMVVVDDNRVGPLYEHTLPPLLAPPLSFIGIPKKILGLPFFESQGKWIAQLLSGKKALPSCEEMMKSIEEFYHSKEVVGIPKRFTHEIGAIGFEYCDKSAKYVGLPKLQEWRKELCILSLVNSCVNLETYRDSWNDDEKLQEALQSPYFTQLGVELEDPSLQNSN</sequence>
<dbReference type="HOGENOM" id="CLU_006909_3_3_1"/>
<keyword evidence="6" id="KW-0503">Monooxygenase</keyword>
<evidence type="ECO:0000256" key="4">
    <source>
        <dbReference type="ARBA" id="ARBA00022857"/>
    </source>
</evidence>
<dbReference type="GO" id="GO:0004497">
    <property type="term" value="F:monooxygenase activity"/>
    <property type="evidence" value="ECO:0000318"/>
    <property type="project" value="GO_Central"/>
</dbReference>
<dbReference type="FunFam" id="3.50.50.60:FF:000973">
    <property type="entry name" value="Flavin-containing monooxygenase"/>
    <property type="match status" value="1"/>
</dbReference>
<evidence type="ECO:0000256" key="6">
    <source>
        <dbReference type="RuleBase" id="RU361177"/>
    </source>
</evidence>
<dbReference type="AlphaFoldDB" id="K7KMH1"/>
<accession>K7KMH1</accession>
<dbReference type="EC" id="1.-.-.-" evidence="6"/>
<evidence type="ECO:0000256" key="5">
    <source>
        <dbReference type="ARBA" id="ARBA00023002"/>
    </source>
</evidence>
<dbReference type="EMBL" id="CM000838">
    <property type="protein sequence ID" value="KRH56868.1"/>
    <property type="molecule type" value="Genomic_DNA"/>
</dbReference>